<comment type="caution">
    <text evidence="2">The sequence shown here is derived from an EMBL/GenBank/DDBJ whole genome shotgun (WGS) entry which is preliminary data.</text>
</comment>
<gene>
    <name evidence="2" type="ORF">BSZ37_11235</name>
</gene>
<evidence type="ECO:0000313" key="3">
    <source>
        <dbReference type="Proteomes" id="UP000216339"/>
    </source>
</evidence>
<dbReference type="AlphaFoldDB" id="A0A271J0D5"/>
<organism evidence="2 3">
    <name type="scientific">Rubrivirga marina</name>
    <dbReference type="NCBI Taxonomy" id="1196024"/>
    <lineage>
        <taxon>Bacteria</taxon>
        <taxon>Pseudomonadati</taxon>
        <taxon>Rhodothermota</taxon>
        <taxon>Rhodothermia</taxon>
        <taxon>Rhodothermales</taxon>
        <taxon>Rubricoccaceae</taxon>
        <taxon>Rubrivirga</taxon>
    </lineage>
</organism>
<dbReference type="Proteomes" id="UP000216339">
    <property type="component" value="Unassembled WGS sequence"/>
</dbReference>
<accession>A0A271J0D5</accession>
<evidence type="ECO:0000313" key="2">
    <source>
        <dbReference type="EMBL" id="PAP76962.1"/>
    </source>
</evidence>
<protein>
    <submittedName>
        <fullName evidence="2">Uncharacterized protein</fullName>
    </submittedName>
</protein>
<keyword evidence="3" id="KW-1185">Reference proteome</keyword>
<name>A0A271J0D5_9BACT</name>
<proteinExistence type="predicted"/>
<dbReference type="EMBL" id="MQWD01000001">
    <property type="protein sequence ID" value="PAP76962.1"/>
    <property type="molecule type" value="Genomic_DNA"/>
</dbReference>
<sequence>MRLLIYGRPYLLTRNSRSGVGDEGAACRPDLAGWLISACHDPLSLRVFRHALGDLEPGVSVRSLSDAGVRAQVVRALQGRRLELRRLPLGVTGATYLGDPDTATSPGASDETDAPESTPPSASAAADAPDAAGPTETAPSTSEPAPSPPVCRLISSEVIDSEGRAASAGGLLEVVPPEFGETINLSAEVEGGCGPHPRWTVAGMVSSTHPGPAATFRSFHWQTLKPGWIGYVTPQSYTAVMETCAGTKRYQIEAYPTNELSVELTEEGWGKAMDGVKAAVDWLRQTVGAAEVSFDPPDGTISVSAKWAEHDDHRAFYEYTASVELDPLLGGETKIHLGPLAALPGYIKKYVRASVYLKFQGGVSVTGSWGRSSPDEHSASAEASGYIKGAVGAELFLAHEKALEVTVEGGTGISLDAEASGAEPPSLEFGFNWDGVKGSVSVKIAAGYISYKESITLFDGGPLGKSLEYELPFG</sequence>
<feature type="compositionally biased region" description="Low complexity" evidence="1">
    <location>
        <begin position="115"/>
        <end position="144"/>
    </location>
</feature>
<reference evidence="2 3" key="1">
    <citation type="submission" date="2016-11" db="EMBL/GenBank/DDBJ databases">
        <title>Study of marine rhodopsin-containing bacteria.</title>
        <authorList>
            <person name="Yoshizawa S."/>
            <person name="Kumagai Y."/>
            <person name="Kogure K."/>
        </authorList>
    </citation>
    <scope>NUCLEOTIDE SEQUENCE [LARGE SCALE GENOMIC DNA]</scope>
    <source>
        <strain evidence="2 3">SAORIC-28</strain>
    </source>
</reference>
<feature type="region of interest" description="Disordered" evidence="1">
    <location>
        <begin position="93"/>
        <end position="151"/>
    </location>
</feature>
<evidence type="ECO:0000256" key="1">
    <source>
        <dbReference type="SAM" id="MobiDB-lite"/>
    </source>
</evidence>